<dbReference type="AlphaFoldDB" id="A0A0R1L9Z1"/>
<protein>
    <submittedName>
        <fullName evidence="6">Colicin V production protein</fullName>
    </submittedName>
</protein>
<dbReference type="Pfam" id="PF02674">
    <property type="entry name" value="Colicin_V"/>
    <property type="match status" value="1"/>
</dbReference>
<sequence length="172" mass="19468">MIFSIGIILILIFGFLRGLHRGFVAEILSLIGFVLATFVSLVATSPIAAFINDAVFKSGDNQTAQLVVKWVIFALLFGLVWRLIRVMRNLLTPLTKLPIVHQLNSLLGGFADIIIKYLIIFILLNFLLIFPSETIQEQYQQSEVSQWIVKKTPILSDKMIQIWNQHSSEVNV</sequence>
<keyword evidence="4 5" id="KW-0472">Membrane</keyword>
<dbReference type="OrthoDB" id="2143375at2"/>
<dbReference type="EMBL" id="AZEA01000003">
    <property type="protein sequence ID" value="KRK89154.1"/>
    <property type="molecule type" value="Genomic_DNA"/>
</dbReference>
<evidence type="ECO:0000256" key="2">
    <source>
        <dbReference type="ARBA" id="ARBA00022692"/>
    </source>
</evidence>
<dbReference type="InterPro" id="IPR003825">
    <property type="entry name" value="Colicin-V_CvpA"/>
</dbReference>
<reference evidence="6 7" key="1">
    <citation type="journal article" date="2015" name="Genome Announc.">
        <title>Expanding the biotechnology potential of lactobacilli through comparative genomics of 213 strains and associated genera.</title>
        <authorList>
            <person name="Sun Z."/>
            <person name="Harris H.M."/>
            <person name="McCann A."/>
            <person name="Guo C."/>
            <person name="Argimon S."/>
            <person name="Zhang W."/>
            <person name="Yang X."/>
            <person name="Jeffery I.B."/>
            <person name="Cooney J.C."/>
            <person name="Kagawa T.F."/>
            <person name="Liu W."/>
            <person name="Song Y."/>
            <person name="Salvetti E."/>
            <person name="Wrobel A."/>
            <person name="Rasinkangas P."/>
            <person name="Parkhill J."/>
            <person name="Rea M.C."/>
            <person name="O'Sullivan O."/>
            <person name="Ritari J."/>
            <person name="Douillard F.P."/>
            <person name="Paul Ross R."/>
            <person name="Yang R."/>
            <person name="Briner A.E."/>
            <person name="Felis G.E."/>
            <person name="de Vos W.M."/>
            <person name="Barrangou R."/>
            <person name="Klaenhammer T.R."/>
            <person name="Caufield P.W."/>
            <person name="Cui Y."/>
            <person name="Zhang H."/>
            <person name="O'Toole P.W."/>
        </authorList>
    </citation>
    <scope>NUCLEOTIDE SEQUENCE [LARGE SCALE GENOMIC DNA]</scope>
    <source>
        <strain evidence="6 7">DSM 19904</strain>
    </source>
</reference>
<dbReference type="PANTHER" id="PTHR37306">
    <property type="entry name" value="COLICIN V PRODUCTION PROTEIN"/>
    <property type="match status" value="1"/>
</dbReference>
<comment type="subcellular location">
    <subcellularLocation>
        <location evidence="1">Membrane</location>
        <topology evidence="1">Multi-pass membrane protein</topology>
    </subcellularLocation>
</comment>
<feature type="transmembrane region" description="Helical" evidence="5">
    <location>
        <begin position="63"/>
        <end position="84"/>
    </location>
</feature>
<proteinExistence type="predicted"/>
<dbReference type="Proteomes" id="UP000051581">
    <property type="component" value="Unassembled WGS sequence"/>
</dbReference>
<keyword evidence="3 5" id="KW-1133">Transmembrane helix</keyword>
<accession>A0A0R1L9Z1</accession>
<evidence type="ECO:0000256" key="1">
    <source>
        <dbReference type="ARBA" id="ARBA00004141"/>
    </source>
</evidence>
<keyword evidence="2 5" id="KW-0812">Transmembrane</keyword>
<name>A0A0R1L9Z1_9LACO</name>
<keyword evidence="7" id="KW-1185">Reference proteome</keyword>
<feature type="transmembrane region" description="Helical" evidence="5">
    <location>
        <begin position="104"/>
        <end position="130"/>
    </location>
</feature>
<dbReference type="GO" id="GO:0009403">
    <property type="term" value="P:toxin biosynthetic process"/>
    <property type="evidence" value="ECO:0007669"/>
    <property type="project" value="InterPro"/>
</dbReference>
<evidence type="ECO:0000256" key="3">
    <source>
        <dbReference type="ARBA" id="ARBA00022989"/>
    </source>
</evidence>
<comment type="caution">
    <text evidence="6">The sequence shown here is derived from an EMBL/GenBank/DDBJ whole genome shotgun (WGS) entry which is preliminary data.</text>
</comment>
<feature type="transmembrane region" description="Helical" evidence="5">
    <location>
        <begin position="31"/>
        <end position="51"/>
    </location>
</feature>
<evidence type="ECO:0000256" key="5">
    <source>
        <dbReference type="SAM" id="Phobius"/>
    </source>
</evidence>
<evidence type="ECO:0000256" key="4">
    <source>
        <dbReference type="ARBA" id="ARBA00023136"/>
    </source>
</evidence>
<evidence type="ECO:0000313" key="7">
    <source>
        <dbReference type="Proteomes" id="UP000051581"/>
    </source>
</evidence>
<evidence type="ECO:0000313" key="6">
    <source>
        <dbReference type="EMBL" id="KRK89154.1"/>
    </source>
</evidence>
<dbReference type="PANTHER" id="PTHR37306:SF1">
    <property type="entry name" value="COLICIN V PRODUCTION PROTEIN"/>
    <property type="match status" value="1"/>
</dbReference>
<dbReference type="GO" id="GO:0016020">
    <property type="term" value="C:membrane"/>
    <property type="evidence" value="ECO:0007669"/>
    <property type="project" value="UniProtKB-SubCell"/>
</dbReference>
<dbReference type="PATRIC" id="fig|1423808.3.peg.1661"/>
<organism evidence="6 7">
    <name type="scientific">Lentilactobacillus sunkii DSM 19904</name>
    <dbReference type="NCBI Taxonomy" id="1423808"/>
    <lineage>
        <taxon>Bacteria</taxon>
        <taxon>Bacillati</taxon>
        <taxon>Bacillota</taxon>
        <taxon>Bacilli</taxon>
        <taxon>Lactobacillales</taxon>
        <taxon>Lactobacillaceae</taxon>
        <taxon>Lentilactobacillus</taxon>
    </lineage>
</organism>
<dbReference type="RefSeq" id="WP_057823743.1">
    <property type="nucleotide sequence ID" value="NZ_AZEA01000003.1"/>
</dbReference>
<gene>
    <name evidence="6" type="ORF">FD17_GL001641</name>
</gene>